<dbReference type="InterPro" id="IPR044851">
    <property type="entry name" value="Wax_synthase"/>
</dbReference>
<comment type="pathway">
    <text evidence="2">Secondary metabolite biosynthesis.</text>
</comment>
<evidence type="ECO:0000259" key="10">
    <source>
        <dbReference type="Pfam" id="PF13813"/>
    </source>
</evidence>
<evidence type="ECO:0000256" key="1">
    <source>
        <dbReference type="ARBA" id="ARBA00004141"/>
    </source>
</evidence>
<keyword evidence="4" id="KW-0808">Transferase</keyword>
<evidence type="ECO:0000256" key="7">
    <source>
        <dbReference type="ARBA" id="ARBA00023136"/>
    </source>
</evidence>
<dbReference type="PANTHER" id="PTHR31595">
    <property type="entry name" value="LONG-CHAIN-ALCOHOL O-FATTY-ACYLTRANSFERASE 3-RELATED"/>
    <property type="match status" value="1"/>
</dbReference>
<keyword evidence="6 9" id="KW-1133">Transmembrane helix</keyword>
<accession>A0A167MQC9</accession>
<dbReference type="Proteomes" id="UP000076738">
    <property type="component" value="Unassembled WGS sequence"/>
</dbReference>
<dbReference type="AlphaFoldDB" id="A0A167MQC9"/>
<gene>
    <name evidence="11" type="ORF">CALVIDRAFT_598079</name>
</gene>
<evidence type="ECO:0000256" key="3">
    <source>
        <dbReference type="ARBA" id="ARBA00007282"/>
    </source>
</evidence>
<keyword evidence="5 9" id="KW-0812">Transmembrane</keyword>
<name>A0A167MQC9_CALVF</name>
<dbReference type="OrthoDB" id="1077582at2759"/>
<evidence type="ECO:0000256" key="8">
    <source>
        <dbReference type="SAM" id="MobiDB-lite"/>
    </source>
</evidence>
<dbReference type="InterPro" id="IPR032805">
    <property type="entry name" value="Wax_synthase_dom"/>
</dbReference>
<feature type="compositionally biased region" description="Polar residues" evidence="8">
    <location>
        <begin position="118"/>
        <end position="145"/>
    </location>
</feature>
<feature type="transmembrane region" description="Helical" evidence="9">
    <location>
        <begin position="205"/>
        <end position="227"/>
    </location>
</feature>
<comment type="similarity">
    <text evidence="3">Belongs to the wax synthase family.</text>
</comment>
<evidence type="ECO:0000256" key="9">
    <source>
        <dbReference type="SAM" id="Phobius"/>
    </source>
</evidence>
<dbReference type="Pfam" id="PF13813">
    <property type="entry name" value="MBOAT_2"/>
    <property type="match status" value="1"/>
</dbReference>
<proteinExistence type="inferred from homology"/>
<evidence type="ECO:0000256" key="5">
    <source>
        <dbReference type="ARBA" id="ARBA00022692"/>
    </source>
</evidence>
<dbReference type="GO" id="GO:0006629">
    <property type="term" value="P:lipid metabolic process"/>
    <property type="evidence" value="ECO:0007669"/>
    <property type="project" value="InterPro"/>
</dbReference>
<feature type="transmembrane region" description="Helical" evidence="9">
    <location>
        <begin position="367"/>
        <end position="386"/>
    </location>
</feature>
<dbReference type="EMBL" id="KV417282">
    <property type="protein sequence ID" value="KZO96957.1"/>
    <property type="molecule type" value="Genomic_DNA"/>
</dbReference>
<reference evidence="11 12" key="1">
    <citation type="journal article" date="2016" name="Mol. Biol. Evol.">
        <title>Comparative Genomics of Early-Diverging Mushroom-Forming Fungi Provides Insights into the Origins of Lignocellulose Decay Capabilities.</title>
        <authorList>
            <person name="Nagy L.G."/>
            <person name="Riley R."/>
            <person name="Tritt A."/>
            <person name="Adam C."/>
            <person name="Daum C."/>
            <person name="Floudas D."/>
            <person name="Sun H."/>
            <person name="Yadav J.S."/>
            <person name="Pangilinan J."/>
            <person name="Larsson K.H."/>
            <person name="Matsuura K."/>
            <person name="Barry K."/>
            <person name="Labutti K."/>
            <person name="Kuo R."/>
            <person name="Ohm R.A."/>
            <person name="Bhattacharya S.S."/>
            <person name="Shirouzu T."/>
            <person name="Yoshinaga Y."/>
            <person name="Martin F.M."/>
            <person name="Grigoriev I.V."/>
            <person name="Hibbett D.S."/>
        </authorList>
    </citation>
    <scope>NUCLEOTIDE SEQUENCE [LARGE SCALE GENOMIC DNA]</scope>
    <source>
        <strain evidence="11 12">TUFC12733</strain>
    </source>
</reference>
<evidence type="ECO:0000313" key="11">
    <source>
        <dbReference type="EMBL" id="KZO96957.1"/>
    </source>
</evidence>
<feature type="transmembrane region" description="Helical" evidence="9">
    <location>
        <begin position="424"/>
        <end position="444"/>
    </location>
</feature>
<sequence>MDRIPTIPSFYPFLPPSERIPITIYTIPLILSIGAPVFLLADLARRPNTLLYRHAILAFAGYWCLYVMTGFRWMSMDMAPWNFALGLWCLMAFAKTVEYGTNTTGFRRLDEPEPVSTYAPTSHTNGDAKPSTNGHASIHNGTTRNGDAPSRSVQAPAEDIFEHRIGDTLDLVCFVRGVGWAHGEGTYIPPFPFPSLSGPELRRKWLRYAAMQFLMAFLLFDAVEVALKQHPNFRSPGPASMFVSSLPPLKRFGLATATSLATGIAVVLGFQSAYYFFGFCCVLFKGDDPRSWPPIQDAPWFATSLHDFWAKKWHQLLRRSFLVMGGYPLQYLISPLLGPAAGEIAAVVGVFLASGLLHMLAQFPIGLPLQWGSVLFFLMQGAGVGLERVFRIVTGKHVGGVAGWVWVAAWVVLGGILACEDWHMHGLGAGIVIPPMFSPLRAVILPLGRRLWGQS</sequence>
<evidence type="ECO:0000256" key="6">
    <source>
        <dbReference type="ARBA" id="ARBA00022989"/>
    </source>
</evidence>
<feature type="transmembrane region" description="Helical" evidence="9">
    <location>
        <begin position="55"/>
        <end position="73"/>
    </location>
</feature>
<feature type="transmembrane region" description="Helical" evidence="9">
    <location>
        <begin position="260"/>
        <end position="284"/>
    </location>
</feature>
<feature type="domain" description="Wax synthase" evidence="10">
    <location>
        <begin position="292"/>
        <end position="378"/>
    </location>
</feature>
<dbReference type="PANTHER" id="PTHR31595:SF57">
    <property type="entry name" value="OS04G0481900 PROTEIN"/>
    <property type="match status" value="1"/>
</dbReference>
<feature type="transmembrane region" description="Helical" evidence="9">
    <location>
        <begin position="20"/>
        <end position="43"/>
    </location>
</feature>
<dbReference type="STRING" id="1330018.A0A167MQC9"/>
<feature type="transmembrane region" description="Helical" evidence="9">
    <location>
        <begin position="79"/>
        <end position="97"/>
    </location>
</feature>
<feature type="region of interest" description="Disordered" evidence="8">
    <location>
        <begin position="110"/>
        <end position="153"/>
    </location>
</feature>
<dbReference type="GO" id="GO:0008374">
    <property type="term" value="F:O-acyltransferase activity"/>
    <property type="evidence" value="ECO:0007669"/>
    <property type="project" value="InterPro"/>
</dbReference>
<organism evidence="11 12">
    <name type="scientific">Calocera viscosa (strain TUFC12733)</name>
    <dbReference type="NCBI Taxonomy" id="1330018"/>
    <lineage>
        <taxon>Eukaryota</taxon>
        <taxon>Fungi</taxon>
        <taxon>Dikarya</taxon>
        <taxon>Basidiomycota</taxon>
        <taxon>Agaricomycotina</taxon>
        <taxon>Dacrymycetes</taxon>
        <taxon>Dacrymycetales</taxon>
        <taxon>Dacrymycetaceae</taxon>
        <taxon>Calocera</taxon>
    </lineage>
</organism>
<keyword evidence="12" id="KW-1185">Reference proteome</keyword>
<protein>
    <recommendedName>
        <fullName evidence="10">Wax synthase domain-containing protein</fullName>
    </recommendedName>
</protein>
<evidence type="ECO:0000256" key="2">
    <source>
        <dbReference type="ARBA" id="ARBA00005179"/>
    </source>
</evidence>
<keyword evidence="7 9" id="KW-0472">Membrane</keyword>
<evidence type="ECO:0000313" key="12">
    <source>
        <dbReference type="Proteomes" id="UP000076738"/>
    </source>
</evidence>
<evidence type="ECO:0000256" key="4">
    <source>
        <dbReference type="ARBA" id="ARBA00022679"/>
    </source>
</evidence>
<comment type="subcellular location">
    <subcellularLocation>
        <location evidence="1">Membrane</location>
        <topology evidence="1">Multi-pass membrane protein</topology>
    </subcellularLocation>
</comment>
<feature type="transmembrane region" description="Helical" evidence="9">
    <location>
        <begin position="340"/>
        <end position="361"/>
    </location>
</feature>
<dbReference type="GO" id="GO:0016020">
    <property type="term" value="C:membrane"/>
    <property type="evidence" value="ECO:0007669"/>
    <property type="project" value="UniProtKB-SubCell"/>
</dbReference>
<feature type="transmembrane region" description="Helical" evidence="9">
    <location>
        <begin position="398"/>
        <end position="418"/>
    </location>
</feature>